<dbReference type="AlphaFoldDB" id="A0A817PJ76"/>
<protein>
    <recommendedName>
        <fullName evidence="1">non-specific protein-tyrosine kinase</fullName>
        <ecNumber evidence="1">2.7.10.2</ecNumber>
    </recommendedName>
</protein>
<organism evidence="11 17">
    <name type="scientific">Rotaria socialis</name>
    <dbReference type="NCBI Taxonomy" id="392032"/>
    <lineage>
        <taxon>Eukaryota</taxon>
        <taxon>Metazoa</taxon>
        <taxon>Spiralia</taxon>
        <taxon>Gnathifera</taxon>
        <taxon>Rotifera</taxon>
        <taxon>Eurotatoria</taxon>
        <taxon>Bdelloidea</taxon>
        <taxon>Philodinida</taxon>
        <taxon>Philodinidae</taxon>
        <taxon>Rotaria</taxon>
    </lineage>
</organism>
<evidence type="ECO:0000256" key="2">
    <source>
        <dbReference type="ARBA" id="ARBA00022443"/>
    </source>
</evidence>
<dbReference type="PROSITE" id="PS00107">
    <property type="entry name" value="PROTEIN_KINASE_ATP"/>
    <property type="match status" value="1"/>
</dbReference>
<evidence type="ECO:0000256" key="3">
    <source>
        <dbReference type="ARBA" id="ARBA00022679"/>
    </source>
</evidence>
<dbReference type="InterPro" id="IPR001245">
    <property type="entry name" value="Ser-Thr/Tyr_kinase_cat_dom"/>
</dbReference>
<evidence type="ECO:0000313" key="18">
    <source>
        <dbReference type="Proteomes" id="UP000663873"/>
    </source>
</evidence>
<evidence type="ECO:0000256" key="1">
    <source>
        <dbReference type="ARBA" id="ARBA00011903"/>
    </source>
</evidence>
<proteinExistence type="predicted"/>
<keyword evidence="4 9" id="KW-0547">Nucleotide-binding</keyword>
<keyword evidence="3" id="KW-0808">Transferase</keyword>
<evidence type="ECO:0000313" key="13">
    <source>
        <dbReference type="EMBL" id="CAF3470841.1"/>
    </source>
</evidence>
<evidence type="ECO:0000256" key="7">
    <source>
        <dbReference type="ARBA" id="ARBA00023137"/>
    </source>
</evidence>
<dbReference type="GO" id="GO:0004715">
    <property type="term" value="F:non-membrane spanning protein tyrosine kinase activity"/>
    <property type="evidence" value="ECO:0007669"/>
    <property type="project" value="UniProtKB-EC"/>
</dbReference>
<keyword evidence="6 9" id="KW-0067">ATP-binding</keyword>
<keyword evidence="2" id="KW-0728">SH3 domain</keyword>
<dbReference type="SMART" id="SM00219">
    <property type="entry name" value="TyrKc"/>
    <property type="match status" value="1"/>
</dbReference>
<evidence type="ECO:0000313" key="12">
    <source>
        <dbReference type="EMBL" id="CAF3320402.1"/>
    </source>
</evidence>
<evidence type="ECO:0000256" key="9">
    <source>
        <dbReference type="PROSITE-ProRule" id="PRU10141"/>
    </source>
</evidence>
<dbReference type="Proteomes" id="UP000663848">
    <property type="component" value="Unassembled WGS sequence"/>
</dbReference>
<dbReference type="EC" id="2.7.10.2" evidence="1"/>
<gene>
    <name evidence="12" type="ORF">GRG538_LOCUS2373</name>
    <name evidence="15" type="ORF">HFQ381_LOCUS5943</name>
    <name evidence="11" type="ORF">LUA448_LOCUS102</name>
    <name evidence="16" type="ORF">QYT958_LOCUS23261</name>
    <name evidence="13" type="ORF">TIS948_LOCUS33328</name>
    <name evidence="14" type="ORF">UJA718_LOCUS290</name>
</gene>
<evidence type="ECO:0000256" key="6">
    <source>
        <dbReference type="ARBA" id="ARBA00022840"/>
    </source>
</evidence>
<dbReference type="OrthoDB" id="635774at2759"/>
<dbReference type="InterPro" id="IPR050198">
    <property type="entry name" value="Non-receptor_tyrosine_kinases"/>
</dbReference>
<dbReference type="InterPro" id="IPR011009">
    <property type="entry name" value="Kinase-like_dom_sf"/>
</dbReference>
<feature type="domain" description="Protein kinase" evidence="10">
    <location>
        <begin position="98"/>
        <end position="260"/>
    </location>
</feature>
<dbReference type="Proteomes" id="UP000663851">
    <property type="component" value="Unassembled WGS sequence"/>
</dbReference>
<dbReference type="Pfam" id="PF22931">
    <property type="entry name" value="SAM_TNK"/>
    <property type="match status" value="1"/>
</dbReference>
<dbReference type="GO" id="GO:0004674">
    <property type="term" value="F:protein serine/threonine kinase activity"/>
    <property type="evidence" value="ECO:0007669"/>
    <property type="project" value="UniProtKB-EC"/>
</dbReference>
<name>A0A817PJ76_9BILA</name>
<evidence type="ECO:0000256" key="4">
    <source>
        <dbReference type="ARBA" id="ARBA00022741"/>
    </source>
</evidence>
<dbReference type="Proteomes" id="UP000663873">
    <property type="component" value="Unassembled WGS sequence"/>
</dbReference>
<dbReference type="GO" id="GO:0005524">
    <property type="term" value="F:ATP binding"/>
    <property type="evidence" value="ECO:0007669"/>
    <property type="project" value="UniProtKB-UniRule"/>
</dbReference>
<dbReference type="EMBL" id="CAJNYD010000003">
    <property type="protein sequence ID" value="CAF3165035.1"/>
    <property type="molecule type" value="Genomic_DNA"/>
</dbReference>
<reference evidence="11" key="1">
    <citation type="submission" date="2021-02" db="EMBL/GenBank/DDBJ databases">
        <authorList>
            <person name="Nowell W R."/>
        </authorList>
    </citation>
    <scope>NUCLEOTIDE SEQUENCE</scope>
</reference>
<evidence type="ECO:0000313" key="15">
    <source>
        <dbReference type="EMBL" id="CAF4176516.1"/>
    </source>
</evidence>
<dbReference type="InterPro" id="IPR017441">
    <property type="entry name" value="Protein_kinase_ATP_BS"/>
</dbReference>
<dbReference type="InterPro" id="IPR000719">
    <property type="entry name" value="Prot_kinase_dom"/>
</dbReference>
<sequence>MAVTETEDGLHRVIEVLSETDLSGYLSRIRDDLQVTKLSHFEYVQSNDLERIGLSKPAIRRLFAAVKRKQRSYTKKTSNTQSMSSPPATSCLISSSSLHLSTTLGSGHYGIVRQGIWNGISVAVKILRGCNAVSDFVREANAMHTVSHRYLIRLHGIVLSEPLMMVTELAPLGSLLSRLRSEPEHFLVHMLFEYARQISEGMDYLEQRRFVHRDLATRNIFLVSYEQIKIGDFGLARMMESDCDLYKTGAVKSQSIPVAW</sequence>
<dbReference type="InterPro" id="IPR008266">
    <property type="entry name" value="Tyr_kinase_AS"/>
</dbReference>
<dbReference type="Pfam" id="PF07714">
    <property type="entry name" value="PK_Tyr_Ser-Thr"/>
    <property type="match status" value="1"/>
</dbReference>
<dbReference type="EMBL" id="CAJNYT010000056">
    <property type="protein sequence ID" value="CAF3320402.1"/>
    <property type="molecule type" value="Genomic_DNA"/>
</dbReference>
<evidence type="ECO:0000313" key="14">
    <source>
        <dbReference type="EMBL" id="CAF4100956.1"/>
    </source>
</evidence>
<dbReference type="EMBL" id="CAJNXB010006188">
    <property type="protein sequence ID" value="CAF3470841.1"/>
    <property type="molecule type" value="Genomic_DNA"/>
</dbReference>
<keyword evidence="5" id="KW-0418">Kinase</keyword>
<dbReference type="PROSITE" id="PS50011">
    <property type="entry name" value="PROTEIN_KINASE_DOM"/>
    <property type="match status" value="1"/>
</dbReference>
<evidence type="ECO:0000313" key="16">
    <source>
        <dbReference type="EMBL" id="CAF4790620.1"/>
    </source>
</evidence>
<dbReference type="Gene3D" id="3.30.200.20">
    <property type="entry name" value="Phosphorylase Kinase, domain 1"/>
    <property type="match status" value="1"/>
</dbReference>
<evidence type="ECO:0000259" key="10">
    <source>
        <dbReference type="PROSITE" id="PS50011"/>
    </source>
</evidence>
<dbReference type="EMBL" id="CAJOBR010004664">
    <property type="protein sequence ID" value="CAF4790620.1"/>
    <property type="molecule type" value="Genomic_DNA"/>
</dbReference>
<dbReference type="PANTHER" id="PTHR24418">
    <property type="entry name" value="TYROSINE-PROTEIN KINASE"/>
    <property type="match status" value="1"/>
</dbReference>
<evidence type="ECO:0000256" key="5">
    <source>
        <dbReference type="ARBA" id="ARBA00022777"/>
    </source>
</evidence>
<feature type="binding site" evidence="9">
    <location>
        <position position="125"/>
    </location>
    <ligand>
        <name>ATP</name>
        <dbReference type="ChEBI" id="CHEBI:30616"/>
    </ligand>
</feature>
<dbReference type="EMBL" id="CAJOBO010000258">
    <property type="protein sequence ID" value="CAF4176516.1"/>
    <property type="molecule type" value="Genomic_DNA"/>
</dbReference>
<dbReference type="InterPro" id="IPR020635">
    <property type="entry name" value="Tyr_kinase_cat_dom"/>
</dbReference>
<dbReference type="SUPFAM" id="SSF56112">
    <property type="entry name" value="Protein kinase-like (PK-like)"/>
    <property type="match status" value="1"/>
</dbReference>
<dbReference type="Proteomes" id="UP000663825">
    <property type="component" value="Unassembled WGS sequence"/>
</dbReference>
<dbReference type="EMBL" id="CAJOBP010000013">
    <property type="protein sequence ID" value="CAF4100956.1"/>
    <property type="molecule type" value="Genomic_DNA"/>
</dbReference>
<keyword evidence="18" id="KW-1185">Reference proteome</keyword>
<evidence type="ECO:0000313" key="17">
    <source>
        <dbReference type="Proteomes" id="UP000663833"/>
    </source>
</evidence>
<comment type="catalytic activity">
    <reaction evidence="8">
        <text>L-threonyl-[protein] + ATP = O-phospho-L-threonyl-[protein] + ADP + H(+)</text>
        <dbReference type="Rhea" id="RHEA:46608"/>
        <dbReference type="Rhea" id="RHEA-COMP:11060"/>
        <dbReference type="Rhea" id="RHEA-COMP:11605"/>
        <dbReference type="ChEBI" id="CHEBI:15378"/>
        <dbReference type="ChEBI" id="CHEBI:30013"/>
        <dbReference type="ChEBI" id="CHEBI:30616"/>
        <dbReference type="ChEBI" id="CHEBI:61977"/>
        <dbReference type="ChEBI" id="CHEBI:456216"/>
        <dbReference type="EC" id="2.7.11.1"/>
    </reaction>
</comment>
<dbReference type="CDD" id="cd09539">
    <property type="entry name" value="SAM_TNK-like"/>
    <property type="match status" value="1"/>
</dbReference>
<dbReference type="Proteomes" id="UP000663872">
    <property type="component" value="Unassembled WGS sequence"/>
</dbReference>
<evidence type="ECO:0000256" key="8">
    <source>
        <dbReference type="ARBA" id="ARBA00047899"/>
    </source>
</evidence>
<dbReference type="Gene3D" id="1.10.510.10">
    <property type="entry name" value="Transferase(Phosphotransferase) domain 1"/>
    <property type="match status" value="1"/>
</dbReference>
<dbReference type="InterPro" id="IPR049587">
    <property type="entry name" value="TNK-like_SAM"/>
</dbReference>
<evidence type="ECO:0000313" key="11">
    <source>
        <dbReference type="EMBL" id="CAF3165035.1"/>
    </source>
</evidence>
<keyword evidence="7" id="KW-0829">Tyrosine-protein kinase</keyword>
<dbReference type="Proteomes" id="UP000663833">
    <property type="component" value="Unassembled WGS sequence"/>
</dbReference>
<dbReference type="PROSITE" id="PS00109">
    <property type="entry name" value="PROTEIN_KINASE_TYR"/>
    <property type="match status" value="1"/>
</dbReference>
<accession>A0A817PJ76</accession>
<dbReference type="InterPro" id="IPR055175">
    <property type="entry name" value="ACK/TNK-like_SAM"/>
</dbReference>
<comment type="caution">
    <text evidence="11">The sequence shown here is derived from an EMBL/GenBank/DDBJ whole genome shotgun (WGS) entry which is preliminary data.</text>
</comment>